<evidence type="ECO:0000256" key="1">
    <source>
        <dbReference type="ARBA" id="ARBA00004146"/>
    </source>
</evidence>
<organism evidence="13 14">
    <name type="scientific">Elliptochloris bilobata</name>
    <dbReference type="NCBI Taxonomy" id="381761"/>
    <lineage>
        <taxon>Eukaryota</taxon>
        <taxon>Viridiplantae</taxon>
        <taxon>Chlorophyta</taxon>
        <taxon>core chlorophytes</taxon>
        <taxon>Trebouxiophyceae</taxon>
        <taxon>Trebouxiophyceae incertae sedis</taxon>
        <taxon>Elliptochloris clade</taxon>
        <taxon>Elliptochloris</taxon>
    </lineage>
</organism>
<dbReference type="Gene3D" id="1.20.1510.10">
    <property type="entry name" value="Cation efflux protein transmembrane domain"/>
    <property type="match status" value="1"/>
</dbReference>
<accession>A0AAW1QCR7</accession>
<keyword evidence="7 11" id="KW-1133">Transmembrane helix</keyword>
<dbReference type="InterPro" id="IPR027469">
    <property type="entry name" value="Cation_efflux_TMD_sf"/>
</dbReference>
<keyword evidence="8" id="KW-0770">Synapse</keyword>
<dbReference type="AlphaFoldDB" id="A0AAW1QCR7"/>
<keyword evidence="10" id="KW-0968">Cytoplasmic vesicle</keyword>
<dbReference type="GO" id="GO:0031901">
    <property type="term" value="C:early endosome membrane"/>
    <property type="evidence" value="ECO:0007669"/>
    <property type="project" value="UniProtKB-SubCell"/>
</dbReference>
<feature type="domain" description="Cation efflux protein transmembrane" evidence="12">
    <location>
        <begin position="43"/>
        <end position="168"/>
    </location>
</feature>
<keyword evidence="6" id="KW-0862">Zinc</keyword>
<reference evidence="13 14" key="1">
    <citation type="journal article" date="2024" name="Nat. Commun.">
        <title>Phylogenomics reveals the evolutionary origins of lichenization in chlorophyte algae.</title>
        <authorList>
            <person name="Puginier C."/>
            <person name="Libourel C."/>
            <person name="Otte J."/>
            <person name="Skaloud P."/>
            <person name="Haon M."/>
            <person name="Grisel S."/>
            <person name="Petersen M."/>
            <person name="Berrin J.G."/>
            <person name="Delaux P.M."/>
            <person name="Dal Grande F."/>
            <person name="Keller J."/>
        </authorList>
    </citation>
    <scope>NUCLEOTIDE SEQUENCE [LARGE SCALE GENOMIC DNA]</scope>
    <source>
        <strain evidence="13 14">SAG 245.80</strain>
    </source>
</reference>
<evidence type="ECO:0000256" key="10">
    <source>
        <dbReference type="ARBA" id="ARBA00023329"/>
    </source>
</evidence>
<evidence type="ECO:0000256" key="11">
    <source>
        <dbReference type="SAM" id="Phobius"/>
    </source>
</evidence>
<evidence type="ECO:0000256" key="8">
    <source>
        <dbReference type="ARBA" id="ARBA00023018"/>
    </source>
</evidence>
<gene>
    <name evidence="13" type="ORF">WJX81_008404</name>
</gene>
<evidence type="ECO:0000256" key="5">
    <source>
        <dbReference type="ARBA" id="ARBA00022753"/>
    </source>
</evidence>
<sequence>MSPRLPVSSISLCIFGVDSLIEVASACLVLWRLYGNALDLRRERAAVLAIGALLVLLACTATVASIVALARREHPETAVFALAISSTSLVLLTAAWLAKRRLAKALRSAVLASDAACSFACARLAAVLLAGSVAFMVAPGAWWVDAAAALVLAAFFAKEGADMTRAALSPAFAGGGCGCG</sequence>
<dbReference type="Pfam" id="PF01545">
    <property type="entry name" value="Cation_efflux"/>
    <property type="match status" value="1"/>
</dbReference>
<comment type="similarity">
    <text evidence="3">Belongs to the TMEM163 family.</text>
</comment>
<evidence type="ECO:0000256" key="6">
    <source>
        <dbReference type="ARBA" id="ARBA00022833"/>
    </source>
</evidence>
<feature type="transmembrane region" description="Helical" evidence="11">
    <location>
        <begin position="140"/>
        <end position="157"/>
    </location>
</feature>
<name>A0AAW1QCR7_9CHLO</name>
<dbReference type="PANTHER" id="PTHR31937">
    <property type="entry name" value="TRANSMEMBRANE PROTEIN 163"/>
    <property type="match status" value="1"/>
</dbReference>
<keyword evidence="5" id="KW-0967">Endosome</keyword>
<evidence type="ECO:0000313" key="13">
    <source>
        <dbReference type="EMBL" id="KAK9818982.1"/>
    </source>
</evidence>
<dbReference type="SUPFAM" id="SSF161111">
    <property type="entry name" value="Cation efflux protein transmembrane domain-like"/>
    <property type="match status" value="1"/>
</dbReference>
<comment type="subcellular location">
    <subcellularLocation>
        <location evidence="2">Cytoplasmic vesicle</location>
        <location evidence="2">Secretory vesicle</location>
        <location evidence="2">Synaptic vesicle membrane</location>
        <topology evidence="2">Multi-pass membrane protein</topology>
    </subcellularLocation>
    <subcellularLocation>
        <location evidence="1">Early endosome membrane</location>
    </subcellularLocation>
</comment>
<protein>
    <recommendedName>
        <fullName evidence="12">Cation efflux protein transmembrane domain-containing protein</fullName>
    </recommendedName>
</protein>
<dbReference type="InterPro" id="IPR058533">
    <property type="entry name" value="Cation_efflux_TM"/>
</dbReference>
<dbReference type="InterPro" id="IPR026765">
    <property type="entry name" value="Tmem163"/>
</dbReference>
<evidence type="ECO:0000256" key="9">
    <source>
        <dbReference type="ARBA" id="ARBA00023136"/>
    </source>
</evidence>
<dbReference type="EMBL" id="JALJOU010000138">
    <property type="protein sequence ID" value="KAK9818982.1"/>
    <property type="molecule type" value="Genomic_DNA"/>
</dbReference>
<keyword evidence="9 11" id="KW-0472">Membrane</keyword>
<dbReference type="Proteomes" id="UP001445335">
    <property type="component" value="Unassembled WGS sequence"/>
</dbReference>
<feature type="transmembrane region" description="Helical" evidence="11">
    <location>
        <begin position="46"/>
        <end position="71"/>
    </location>
</feature>
<dbReference type="GO" id="GO:0008324">
    <property type="term" value="F:monoatomic cation transmembrane transporter activity"/>
    <property type="evidence" value="ECO:0007669"/>
    <property type="project" value="InterPro"/>
</dbReference>
<evidence type="ECO:0000259" key="12">
    <source>
        <dbReference type="Pfam" id="PF01545"/>
    </source>
</evidence>
<feature type="transmembrane region" description="Helical" evidence="11">
    <location>
        <begin position="110"/>
        <end position="134"/>
    </location>
</feature>
<comment type="caution">
    <text evidence="13">The sequence shown here is derived from an EMBL/GenBank/DDBJ whole genome shotgun (WGS) entry which is preliminary data.</text>
</comment>
<keyword evidence="4 11" id="KW-0812">Transmembrane</keyword>
<evidence type="ECO:0000313" key="14">
    <source>
        <dbReference type="Proteomes" id="UP001445335"/>
    </source>
</evidence>
<keyword evidence="14" id="KW-1185">Reference proteome</keyword>
<evidence type="ECO:0000256" key="2">
    <source>
        <dbReference type="ARBA" id="ARBA00004644"/>
    </source>
</evidence>
<proteinExistence type="inferred from homology"/>
<dbReference type="PANTHER" id="PTHR31937:SF2">
    <property type="entry name" value="TRANSMEMBRANE PROTEIN 163"/>
    <property type="match status" value="1"/>
</dbReference>
<evidence type="ECO:0000256" key="7">
    <source>
        <dbReference type="ARBA" id="ARBA00022989"/>
    </source>
</evidence>
<evidence type="ECO:0000256" key="3">
    <source>
        <dbReference type="ARBA" id="ARBA00008731"/>
    </source>
</evidence>
<feature type="transmembrane region" description="Helical" evidence="11">
    <location>
        <begin position="77"/>
        <end position="98"/>
    </location>
</feature>
<evidence type="ECO:0000256" key="4">
    <source>
        <dbReference type="ARBA" id="ARBA00022692"/>
    </source>
</evidence>
<feature type="transmembrane region" description="Helical" evidence="11">
    <location>
        <begin position="6"/>
        <end position="34"/>
    </location>
</feature>